<dbReference type="EMBL" id="FXXP01000002">
    <property type="protein sequence ID" value="SMX29538.1"/>
    <property type="molecule type" value="Genomic_DNA"/>
</dbReference>
<name>A0A238JFT3_9RHOB</name>
<keyword evidence="2" id="KW-1185">Reference proteome</keyword>
<proteinExistence type="predicted"/>
<protein>
    <submittedName>
        <fullName evidence="1">Uncharacterized protein</fullName>
    </submittedName>
</protein>
<gene>
    <name evidence="1" type="ORF">TRP8649_03675</name>
</gene>
<dbReference type="RefSeq" id="WP_099247614.1">
    <property type="nucleotide sequence ID" value="NZ_FXXP01000002.1"/>
</dbReference>
<evidence type="ECO:0000313" key="2">
    <source>
        <dbReference type="Proteomes" id="UP000225972"/>
    </source>
</evidence>
<dbReference type="Proteomes" id="UP000225972">
    <property type="component" value="Unassembled WGS sequence"/>
</dbReference>
<accession>A0A238JFT3</accession>
<dbReference type="OrthoDB" id="7875626at2"/>
<reference evidence="2" key="1">
    <citation type="submission" date="2017-05" db="EMBL/GenBank/DDBJ databases">
        <authorList>
            <person name="Rodrigo-Torres L."/>
            <person name="Arahal R. D."/>
            <person name="Lucena T."/>
        </authorList>
    </citation>
    <scope>NUCLEOTIDE SEQUENCE [LARGE SCALE GENOMIC DNA]</scope>
    <source>
        <strain evidence="2">CECT 8649</strain>
    </source>
</reference>
<sequence length="70" mass="8047">MIEDLKTRLDELHRDLEVANGDQREELLDHLEQVVLALEDKDVDIPGWAKALMASRVDEAVEDMFDNMPV</sequence>
<dbReference type="AlphaFoldDB" id="A0A238JFT3"/>
<organism evidence="1 2">
    <name type="scientific">Pelagimonas phthalicica</name>
    <dbReference type="NCBI Taxonomy" id="1037362"/>
    <lineage>
        <taxon>Bacteria</taxon>
        <taxon>Pseudomonadati</taxon>
        <taxon>Pseudomonadota</taxon>
        <taxon>Alphaproteobacteria</taxon>
        <taxon>Rhodobacterales</taxon>
        <taxon>Roseobacteraceae</taxon>
        <taxon>Pelagimonas</taxon>
    </lineage>
</organism>
<evidence type="ECO:0000313" key="1">
    <source>
        <dbReference type="EMBL" id="SMX29538.1"/>
    </source>
</evidence>